<keyword evidence="2" id="KW-0812">Transmembrane</keyword>
<evidence type="ECO:0000313" key="3">
    <source>
        <dbReference type="EMBL" id="TFK31389.1"/>
    </source>
</evidence>
<accession>A0A5C3LE67</accession>
<feature type="compositionally biased region" description="Basic residues" evidence="1">
    <location>
        <begin position="155"/>
        <end position="176"/>
    </location>
</feature>
<keyword evidence="4" id="KW-1185">Reference proteome</keyword>
<feature type="compositionally biased region" description="Low complexity" evidence="1">
    <location>
        <begin position="177"/>
        <end position="186"/>
    </location>
</feature>
<feature type="compositionally biased region" description="Basic and acidic residues" evidence="1">
    <location>
        <begin position="29"/>
        <end position="53"/>
    </location>
</feature>
<keyword evidence="2" id="KW-0472">Membrane</keyword>
<dbReference type="Proteomes" id="UP000308652">
    <property type="component" value="Unassembled WGS sequence"/>
</dbReference>
<evidence type="ECO:0000313" key="4">
    <source>
        <dbReference type="Proteomes" id="UP000308652"/>
    </source>
</evidence>
<dbReference type="AlphaFoldDB" id="A0A5C3LE67"/>
<feature type="region of interest" description="Disordered" evidence="1">
    <location>
        <begin position="138"/>
        <end position="186"/>
    </location>
</feature>
<gene>
    <name evidence="3" type="ORF">BDQ12DRAFT_660557</name>
</gene>
<reference evidence="3 4" key="1">
    <citation type="journal article" date="2019" name="Nat. Ecol. Evol.">
        <title>Megaphylogeny resolves global patterns of mushroom evolution.</title>
        <authorList>
            <person name="Varga T."/>
            <person name="Krizsan K."/>
            <person name="Foldi C."/>
            <person name="Dima B."/>
            <person name="Sanchez-Garcia M."/>
            <person name="Sanchez-Ramirez S."/>
            <person name="Szollosi G.J."/>
            <person name="Szarkandi J.G."/>
            <person name="Papp V."/>
            <person name="Albert L."/>
            <person name="Andreopoulos W."/>
            <person name="Angelini C."/>
            <person name="Antonin V."/>
            <person name="Barry K.W."/>
            <person name="Bougher N.L."/>
            <person name="Buchanan P."/>
            <person name="Buyck B."/>
            <person name="Bense V."/>
            <person name="Catcheside P."/>
            <person name="Chovatia M."/>
            <person name="Cooper J."/>
            <person name="Damon W."/>
            <person name="Desjardin D."/>
            <person name="Finy P."/>
            <person name="Geml J."/>
            <person name="Haridas S."/>
            <person name="Hughes K."/>
            <person name="Justo A."/>
            <person name="Karasinski D."/>
            <person name="Kautmanova I."/>
            <person name="Kiss B."/>
            <person name="Kocsube S."/>
            <person name="Kotiranta H."/>
            <person name="LaButti K.M."/>
            <person name="Lechner B.E."/>
            <person name="Liimatainen K."/>
            <person name="Lipzen A."/>
            <person name="Lukacs Z."/>
            <person name="Mihaltcheva S."/>
            <person name="Morgado L.N."/>
            <person name="Niskanen T."/>
            <person name="Noordeloos M.E."/>
            <person name="Ohm R.A."/>
            <person name="Ortiz-Santana B."/>
            <person name="Ovrebo C."/>
            <person name="Racz N."/>
            <person name="Riley R."/>
            <person name="Savchenko A."/>
            <person name="Shiryaev A."/>
            <person name="Soop K."/>
            <person name="Spirin V."/>
            <person name="Szebenyi C."/>
            <person name="Tomsovsky M."/>
            <person name="Tulloss R.E."/>
            <person name="Uehling J."/>
            <person name="Grigoriev I.V."/>
            <person name="Vagvolgyi C."/>
            <person name="Papp T."/>
            <person name="Martin F.M."/>
            <person name="Miettinen O."/>
            <person name="Hibbett D.S."/>
            <person name="Nagy L.G."/>
        </authorList>
    </citation>
    <scope>NUCLEOTIDE SEQUENCE [LARGE SCALE GENOMIC DNA]</scope>
    <source>
        <strain evidence="3 4">CBS 166.37</strain>
    </source>
</reference>
<evidence type="ECO:0000256" key="1">
    <source>
        <dbReference type="SAM" id="MobiDB-lite"/>
    </source>
</evidence>
<organism evidence="3 4">
    <name type="scientific">Crucibulum laeve</name>
    <dbReference type="NCBI Taxonomy" id="68775"/>
    <lineage>
        <taxon>Eukaryota</taxon>
        <taxon>Fungi</taxon>
        <taxon>Dikarya</taxon>
        <taxon>Basidiomycota</taxon>
        <taxon>Agaricomycotina</taxon>
        <taxon>Agaricomycetes</taxon>
        <taxon>Agaricomycetidae</taxon>
        <taxon>Agaricales</taxon>
        <taxon>Agaricineae</taxon>
        <taxon>Nidulariaceae</taxon>
        <taxon>Crucibulum</taxon>
    </lineage>
</organism>
<evidence type="ECO:0000256" key="2">
    <source>
        <dbReference type="SAM" id="Phobius"/>
    </source>
</evidence>
<dbReference type="STRING" id="68775.A0A5C3LE67"/>
<feature type="region of interest" description="Disordered" evidence="1">
    <location>
        <begin position="1"/>
        <end position="70"/>
    </location>
</feature>
<keyword evidence="2" id="KW-1133">Transmembrane helix</keyword>
<feature type="transmembrane region" description="Helical" evidence="2">
    <location>
        <begin position="75"/>
        <end position="94"/>
    </location>
</feature>
<dbReference type="EMBL" id="ML213763">
    <property type="protein sequence ID" value="TFK31389.1"/>
    <property type="molecule type" value="Genomic_DNA"/>
</dbReference>
<sequence length="186" mass="20745">MARAKETTAAEKVPLLDTRLDSDEEELEAEKRSVTLDGKASESDSDESHKEGPEDAGEDVPTPDPRFNPPTPSRWSRLALLLFVAFLFYVGFGMRQNLWKAKKPEIVYASRYSKEFKYRPAASPIITETMKDGRIRLRGATPPPAAPTPQATDAKKKRKATSGKMSTGKKRKRVVKPKPTGAQKRM</sequence>
<protein>
    <submittedName>
        <fullName evidence="3">Uncharacterized protein</fullName>
    </submittedName>
</protein>
<dbReference type="OrthoDB" id="2538110at2759"/>
<name>A0A5C3LE67_9AGAR</name>
<proteinExistence type="predicted"/>